<dbReference type="EMBL" id="JADGJQ010000120">
    <property type="protein sequence ID" value="KAJ3168419.1"/>
    <property type="molecule type" value="Genomic_DNA"/>
</dbReference>
<comment type="caution">
    <text evidence="3">The sequence shown here is derived from an EMBL/GenBank/DDBJ whole genome shotgun (WGS) entry which is preliminary data.</text>
</comment>
<dbReference type="AlphaFoldDB" id="A0AAD5TBG9"/>
<dbReference type="Gene3D" id="3.30.420.10">
    <property type="entry name" value="Ribonuclease H-like superfamily/Ribonuclease H"/>
    <property type="match status" value="1"/>
</dbReference>
<gene>
    <name evidence="3" type="ORF">HDU87_001150</name>
</gene>
<dbReference type="GO" id="GO:0003676">
    <property type="term" value="F:nucleic acid binding"/>
    <property type="evidence" value="ECO:0007669"/>
    <property type="project" value="InterPro"/>
</dbReference>
<dbReference type="SUPFAM" id="SSF53098">
    <property type="entry name" value="Ribonuclease H-like"/>
    <property type="match status" value="1"/>
</dbReference>
<dbReference type="InterPro" id="IPR002156">
    <property type="entry name" value="RNaseH_domain"/>
</dbReference>
<evidence type="ECO:0000313" key="3">
    <source>
        <dbReference type="EMBL" id="KAJ3168419.1"/>
    </source>
</evidence>
<accession>A0AAD5TBG9</accession>
<protein>
    <recommendedName>
        <fullName evidence="2">RNase H type-1 domain-containing protein</fullName>
    </recommendedName>
</protein>
<dbReference type="PROSITE" id="PS50879">
    <property type="entry name" value="RNASE_H_1"/>
    <property type="match status" value="1"/>
</dbReference>
<dbReference type="InterPro" id="IPR036397">
    <property type="entry name" value="RNaseH_sf"/>
</dbReference>
<evidence type="ECO:0000256" key="1">
    <source>
        <dbReference type="SAM" id="MobiDB-lite"/>
    </source>
</evidence>
<reference evidence="3" key="1">
    <citation type="submission" date="2020-05" db="EMBL/GenBank/DDBJ databases">
        <title>Phylogenomic resolution of chytrid fungi.</title>
        <authorList>
            <person name="Stajich J.E."/>
            <person name="Amses K."/>
            <person name="Simmons R."/>
            <person name="Seto K."/>
            <person name="Myers J."/>
            <person name="Bonds A."/>
            <person name="Quandt C.A."/>
            <person name="Barry K."/>
            <person name="Liu P."/>
            <person name="Grigoriev I."/>
            <person name="Longcore J.E."/>
            <person name="James T.Y."/>
        </authorList>
    </citation>
    <scope>NUCLEOTIDE SEQUENCE</scope>
    <source>
        <strain evidence="3">JEL0379</strain>
    </source>
</reference>
<sequence length="352" mass="38885">MARSDWNVKNSDAPASQFLRSLTTNPKTAMSPLTRSKAAQSREQNILPCRSIVRNTSISAAAAAFDLLHELPLPAAQPASQSNFKPYAAPLEISKTTLQANPGFVAPDLSFLADVEPNMPKLFRHGEKVFELIPRDTFEAAAPTFEYGQSLRTISGSPEVIKVFTDGGYCSRRTFNELDAQITTIGVYFPNDERMHRAEAVYGTSSRDAEMLAAVRALEVIGSGPDAVVHVDCASVIEYLIADSTNWPCCRPPVTPPDPQHHHRSKPEHLLSNIVRFRKGKTTFRWVRGHDGNNDSGNSNADALCSYTQRRLCEVNMLNGLYGRASGRSFARDHERAYEFCEAMYMTGLEAA</sequence>
<organism evidence="3 4">
    <name type="scientific">Geranomyces variabilis</name>
    <dbReference type="NCBI Taxonomy" id="109894"/>
    <lineage>
        <taxon>Eukaryota</taxon>
        <taxon>Fungi</taxon>
        <taxon>Fungi incertae sedis</taxon>
        <taxon>Chytridiomycota</taxon>
        <taxon>Chytridiomycota incertae sedis</taxon>
        <taxon>Chytridiomycetes</taxon>
        <taxon>Spizellomycetales</taxon>
        <taxon>Powellomycetaceae</taxon>
        <taxon>Geranomyces</taxon>
    </lineage>
</organism>
<feature type="region of interest" description="Disordered" evidence="1">
    <location>
        <begin position="23"/>
        <end position="42"/>
    </location>
</feature>
<dbReference type="InterPro" id="IPR012337">
    <property type="entry name" value="RNaseH-like_sf"/>
</dbReference>
<feature type="domain" description="RNase H type-1" evidence="2">
    <location>
        <begin position="157"/>
        <end position="310"/>
    </location>
</feature>
<dbReference type="Pfam" id="PF00075">
    <property type="entry name" value="RNase_H"/>
    <property type="match status" value="1"/>
</dbReference>
<evidence type="ECO:0000259" key="2">
    <source>
        <dbReference type="PROSITE" id="PS50879"/>
    </source>
</evidence>
<dbReference type="Proteomes" id="UP001212152">
    <property type="component" value="Unassembled WGS sequence"/>
</dbReference>
<evidence type="ECO:0000313" key="4">
    <source>
        <dbReference type="Proteomes" id="UP001212152"/>
    </source>
</evidence>
<proteinExistence type="predicted"/>
<dbReference type="GO" id="GO:0004523">
    <property type="term" value="F:RNA-DNA hybrid ribonuclease activity"/>
    <property type="evidence" value="ECO:0007669"/>
    <property type="project" value="InterPro"/>
</dbReference>
<keyword evidence="4" id="KW-1185">Reference proteome</keyword>
<name>A0AAD5TBG9_9FUNG</name>